<dbReference type="EMBL" id="JANPWB010000012">
    <property type="protein sequence ID" value="KAJ1114451.1"/>
    <property type="molecule type" value="Genomic_DNA"/>
</dbReference>
<evidence type="ECO:0000313" key="3">
    <source>
        <dbReference type="Proteomes" id="UP001066276"/>
    </source>
</evidence>
<reference evidence="2" key="1">
    <citation type="journal article" date="2022" name="bioRxiv">
        <title>Sequencing and chromosome-scale assembly of the giantPleurodeles waltlgenome.</title>
        <authorList>
            <person name="Brown T."/>
            <person name="Elewa A."/>
            <person name="Iarovenko S."/>
            <person name="Subramanian E."/>
            <person name="Araus A.J."/>
            <person name="Petzold A."/>
            <person name="Susuki M."/>
            <person name="Suzuki K.-i.T."/>
            <person name="Hayashi T."/>
            <person name="Toyoda A."/>
            <person name="Oliveira C."/>
            <person name="Osipova E."/>
            <person name="Leigh N.D."/>
            <person name="Simon A."/>
            <person name="Yun M.H."/>
        </authorList>
    </citation>
    <scope>NUCLEOTIDE SEQUENCE</scope>
    <source>
        <strain evidence="2">20211129_DDA</strain>
        <tissue evidence="2">Liver</tissue>
    </source>
</reference>
<proteinExistence type="predicted"/>
<feature type="region of interest" description="Disordered" evidence="1">
    <location>
        <begin position="67"/>
        <end position="167"/>
    </location>
</feature>
<organism evidence="2 3">
    <name type="scientific">Pleurodeles waltl</name>
    <name type="common">Iberian ribbed newt</name>
    <dbReference type="NCBI Taxonomy" id="8319"/>
    <lineage>
        <taxon>Eukaryota</taxon>
        <taxon>Metazoa</taxon>
        <taxon>Chordata</taxon>
        <taxon>Craniata</taxon>
        <taxon>Vertebrata</taxon>
        <taxon>Euteleostomi</taxon>
        <taxon>Amphibia</taxon>
        <taxon>Batrachia</taxon>
        <taxon>Caudata</taxon>
        <taxon>Salamandroidea</taxon>
        <taxon>Salamandridae</taxon>
        <taxon>Pleurodelinae</taxon>
        <taxon>Pleurodeles</taxon>
    </lineage>
</organism>
<evidence type="ECO:0000256" key="1">
    <source>
        <dbReference type="SAM" id="MobiDB-lite"/>
    </source>
</evidence>
<protein>
    <recommendedName>
        <fullName evidence="4">Secreted protein</fullName>
    </recommendedName>
</protein>
<keyword evidence="3" id="KW-1185">Reference proteome</keyword>
<dbReference type="AlphaFoldDB" id="A0AAV7NEQ8"/>
<evidence type="ECO:0000313" key="2">
    <source>
        <dbReference type="EMBL" id="KAJ1114451.1"/>
    </source>
</evidence>
<name>A0AAV7NEQ8_PLEWA</name>
<accession>A0AAV7NEQ8</accession>
<gene>
    <name evidence="2" type="ORF">NDU88_002688</name>
</gene>
<feature type="compositionally biased region" description="Basic residues" evidence="1">
    <location>
        <begin position="155"/>
        <end position="167"/>
    </location>
</feature>
<sequence length="167" mass="18726">MAMAAGIGLWSAGSTRPICPTRTPVWLVLSLPLATRKRHGKKPFPLVTYRRRGNLRWSKGGFLLFTKGKTRSGAGVRGSRQEDENEGRKKKQTQKTPTPLFWRANRTWDPEPWRPAAETRTAGPGEHASEPPRFRRSVAKPGTGLRDREKGAGGGRRKKKKKPRALH</sequence>
<comment type="caution">
    <text evidence="2">The sequence shown here is derived from an EMBL/GenBank/DDBJ whole genome shotgun (WGS) entry which is preliminary data.</text>
</comment>
<dbReference type="Proteomes" id="UP001066276">
    <property type="component" value="Chromosome 8"/>
</dbReference>
<evidence type="ECO:0008006" key="4">
    <source>
        <dbReference type="Google" id="ProtNLM"/>
    </source>
</evidence>